<dbReference type="GeneID" id="93736328"/>
<reference evidence="1 2" key="1">
    <citation type="journal article" date="2014" name="Genome Announc.">
        <title>Whole-Genome Sequence of Serratia symbiotica Strain CWBI-2.3T, a Free-Living Symbiont of the Black Bean Aphid Aphis fabae.</title>
        <authorList>
            <person name="Foray V."/>
            <person name="Grigorescu A.S."/>
            <person name="Sabri A."/>
            <person name="Haubruge E."/>
            <person name="Lognay G."/>
            <person name="Francis F."/>
            <person name="Fauconnier M.L."/>
            <person name="Hance T."/>
            <person name="Thonart P."/>
        </authorList>
    </citation>
    <scope>NUCLEOTIDE SEQUENCE [LARGE SCALE GENOMIC DNA]</scope>
    <source>
        <strain evidence="1">CWBI-2.3</strain>
    </source>
</reference>
<sequence>MWFCIAARLILVVLFYKGIQNIAIILIWHGLNDAYHRRQKALARSIKLSRKQASHQGKLA</sequence>
<protein>
    <submittedName>
        <fullName evidence="1">Uncharacterized protein</fullName>
    </submittedName>
</protein>
<evidence type="ECO:0000313" key="1">
    <source>
        <dbReference type="EMBL" id="QLH62791.1"/>
    </source>
</evidence>
<name>A0A7D5NKY4_9GAMM</name>
<dbReference type="Proteomes" id="UP000042738">
    <property type="component" value="Chromosome"/>
</dbReference>
<organism evidence="1 2">
    <name type="scientific">Serratia symbiotica</name>
    <dbReference type="NCBI Taxonomy" id="138074"/>
    <lineage>
        <taxon>Bacteria</taxon>
        <taxon>Pseudomonadati</taxon>
        <taxon>Pseudomonadota</taxon>
        <taxon>Gammaproteobacteria</taxon>
        <taxon>Enterobacterales</taxon>
        <taxon>Yersiniaceae</taxon>
        <taxon>Serratia</taxon>
    </lineage>
</organism>
<gene>
    <name evidence="1" type="ORF">SYMBAF_07345</name>
</gene>
<dbReference type="RefSeq" id="WP_040265663.1">
    <property type="nucleotide sequence ID" value="NZ_CP050855.1"/>
</dbReference>
<proteinExistence type="predicted"/>
<accession>A0A7D5NKY4</accession>
<evidence type="ECO:0000313" key="2">
    <source>
        <dbReference type="Proteomes" id="UP000042738"/>
    </source>
</evidence>
<dbReference type="AlphaFoldDB" id="A0A7D5NKY4"/>
<dbReference type="EMBL" id="CP050855">
    <property type="protein sequence ID" value="QLH62791.1"/>
    <property type="molecule type" value="Genomic_DNA"/>
</dbReference>